<feature type="compositionally biased region" description="Basic and acidic residues" evidence="2">
    <location>
        <begin position="35"/>
        <end position="67"/>
    </location>
</feature>
<dbReference type="EMBL" id="ML179147">
    <property type="protein sequence ID" value="THU97862.1"/>
    <property type="molecule type" value="Genomic_DNA"/>
</dbReference>
<dbReference type="InterPro" id="IPR007312">
    <property type="entry name" value="Phosphoesterase"/>
</dbReference>
<evidence type="ECO:0000256" key="2">
    <source>
        <dbReference type="SAM" id="MobiDB-lite"/>
    </source>
</evidence>
<dbReference type="PANTHER" id="PTHR31956">
    <property type="entry name" value="NON-SPECIFIC PHOSPHOLIPASE C4-RELATED"/>
    <property type="match status" value="1"/>
</dbReference>
<feature type="compositionally biased region" description="Acidic residues" evidence="2">
    <location>
        <begin position="173"/>
        <end position="198"/>
    </location>
</feature>
<dbReference type="AlphaFoldDB" id="A0A4S8M6F4"/>
<reference evidence="3 4" key="1">
    <citation type="journal article" date="2019" name="Nat. Ecol. Evol.">
        <title>Megaphylogeny resolves global patterns of mushroom evolution.</title>
        <authorList>
            <person name="Varga T."/>
            <person name="Krizsan K."/>
            <person name="Foldi C."/>
            <person name="Dima B."/>
            <person name="Sanchez-Garcia M."/>
            <person name="Sanchez-Ramirez S."/>
            <person name="Szollosi G.J."/>
            <person name="Szarkandi J.G."/>
            <person name="Papp V."/>
            <person name="Albert L."/>
            <person name="Andreopoulos W."/>
            <person name="Angelini C."/>
            <person name="Antonin V."/>
            <person name="Barry K.W."/>
            <person name="Bougher N.L."/>
            <person name="Buchanan P."/>
            <person name="Buyck B."/>
            <person name="Bense V."/>
            <person name="Catcheside P."/>
            <person name="Chovatia M."/>
            <person name="Cooper J."/>
            <person name="Damon W."/>
            <person name="Desjardin D."/>
            <person name="Finy P."/>
            <person name="Geml J."/>
            <person name="Haridas S."/>
            <person name="Hughes K."/>
            <person name="Justo A."/>
            <person name="Karasinski D."/>
            <person name="Kautmanova I."/>
            <person name="Kiss B."/>
            <person name="Kocsube S."/>
            <person name="Kotiranta H."/>
            <person name="LaButti K.M."/>
            <person name="Lechner B.E."/>
            <person name="Liimatainen K."/>
            <person name="Lipzen A."/>
            <person name="Lukacs Z."/>
            <person name="Mihaltcheva S."/>
            <person name="Morgado L.N."/>
            <person name="Niskanen T."/>
            <person name="Noordeloos M.E."/>
            <person name="Ohm R.A."/>
            <person name="Ortiz-Santana B."/>
            <person name="Ovrebo C."/>
            <person name="Racz N."/>
            <person name="Riley R."/>
            <person name="Savchenko A."/>
            <person name="Shiryaev A."/>
            <person name="Soop K."/>
            <person name="Spirin V."/>
            <person name="Szebenyi C."/>
            <person name="Tomsovsky M."/>
            <person name="Tulloss R.E."/>
            <person name="Uehling J."/>
            <person name="Grigoriev I.V."/>
            <person name="Vagvolgyi C."/>
            <person name="Papp T."/>
            <person name="Martin F.M."/>
            <person name="Miettinen O."/>
            <person name="Hibbett D.S."/>
            <person name="Nagy L.G."/>
        </authorList>
    </citation>
    <scope>NUCLEOTIDE SEQUENCE [LARGE SCALE GENOMIC DNA]</scope>
    <source>
        <strain evidence="3 4">CBS 962.96</strain>
    </source>
</reference>
<evidence type="ECO:0000256" key="1">
    <source>
        <dbReference type="ARBA" id="ARBA00022801"/>
    </source>
</evidence>
<feature type="region of interest" description="Disordered" evidence="2">
    <location>
        <begin position="165"/>
        <end position="204"/>
    </location>
</feature>
<evidence type="ECO:0000313" key="3">
    <source>
        <dbReference type="EMBL" id="THU97862.1"/>
    </source>
</evidence>
<evidence type="ECO:0008006" key="5">
    <source>
        <dbReference type="Google" id="ProtNLM"/>
    </source>
</evidence>
<sequence length="605" mass="66896">MNESFTSFYSDLECLPKETPAPPVQQNKRLGYIKKQIERSRKKLSEVKAKEERKEFMKNKGKEKEVVDVDQLVSDDDGEDKENREESENENENDREDVDQLINDGEGEQPEHHEGVKTRGMRATALEHRKENVVKKKSVAGIALEDLLRKIGRNKNKNKFKRYVEVIPSPEDQSPDVDGEADGEGDTDVDEEGEEEEGGYQYQRESIENGEERGALNMIEQGDLVNLADTNESAPLVQNGIAMSGSGNWHGGLDDFKRDAAAETLPAVSYYIGPAELSEHPPNLPRDGGWLWKEIVDAVVSSPKYNKTVLLISFDETGGWGDHVVPFHSILSQTTSPLLGPGYRLPFVVVSPWTRGGNVFTEPSDHISQILFLEEWAAAHGTPFRSAEINDWRREHMSNLTNMFDWEHPDVSPVTLPFAEVPHSDLLTSLLDGPTNCERLFDGSIQPPIPYGNQTEEDALVTEQGFKSVRGSLTEGRFLVFESGDSAIALSSDNTTLGTANVSETKFDEPSQRFVVYATDPSDASAKTFKISAGADLQGNSTMYVNSDLGFGEKDDGAVFSVTFNGVSSGYVFEETESGKVLGIEDESVALGDSQTGFKLFSVTF</sequence>
<keyword evidence="4" id="KW-1185">Reference proteome</keyword>
<dbReference type="PANTHER" id="PTHR31956:SF1">
    <property type="entry name" value="NON-SPECIFIC PHOSPHOLIPASE C1"/>
    <property type="match status" value="1"/>
</dbReference>
<organism evidence="3 4">
    <name type="scientific">Dendrothele bispora (strain CBS 962.96)</name>
    <dbReference type="NCBI Taxonomy" id="1314807"/>
    <lineage>
        <taxon>Eukaryota</taxon>
        <taxon>Fungi</taxon>
        <taxon>Dikarya</taxon>
        <taxon>Basidiomycota</taxon>
        <taxon>Agaricomycotina</taxon>
        <taxon>Agaricomycetes</taxon>
        <taxon>Agaricomycetidae</taxon>
        <taxon>Agaricales</taxon>
        <taxon>Agaricales incertae sedis</taxon>
        <taxon>Dendrothele</taxon>
    </lineage>
</organism>
<gene>
    <name evidence="3" type="ORF">K435DRAFT_838374</name>
</gene>
<protein>
    <recommendedName>
        <fullName evidence="5">Phosphoesterase-domain-containing protein</fullName>
    </recommendedName>
</protein>
<feature type="region of interest" description="Disordered" evidence="2">
    <location>
        <begin position="1"/>
        <end position="132"/>
    </location>
</feature>
<dbReference type="InterPro" id="IPR017850">
    <property type="entry name" value="Alkaline_phosphatase_core_sf"/>
</dbReference>
<dbReference type="Pfam" id="PF04185">
    <property type="entry name" value="Phosphoesterase"/>
    <property type="match status" value="1"/>
</dbReference>
<keyword evidence="1" id="KW-0378">Hydrolase</keyword>
<dbReference type="Gene3D" id="3.40.720.10">
    <property type="entry name" value="Alkaline Phosphatase, subunit A"/>
    <property type="match status" value="1"/>
</dbReference>
<evidence type="ECO:0000313" key="4">
    <source>
        <dbReference type="Proteomes" id="UP000297245"/>
    </source>
</evidence>
<feature type="compositionally biased region" description="Acidic residues" evidence="2">
    <location>
        <begin position="87"/>
        <end position="99"/>
    </location>
</feature>
<accession>A0A4S8M6F4</accession>
<proteinExistence type="predicted"/>
<dbReference type="Proteomes" id="UP000297245">
    <property type="component" value="Unassembled WGS sequence"/>
</dbReference>
<dbReference type="OrthoDB" id="5135119at2759"/>
<dbReference type="GO" id="GO:0042578">
    <property type="term" value="F:phosphoric ester hydrolase activity"/>
    <property type="evidence" value="ECO:0007669"/>
    <property type="project" value="UniProtKB-ARBA"/>
</dbReference>
<name>A0A4S8M6F4_DENBC</name>